<dbReference type="PANTHER" id="PTHR40065:SF3">
    <property type="entry name" value="RNA-BINDING PROTEIN YHBY"/>
    <property type="match status" value="1"/>
</dbReference>
<dbReference type="Proteomes" id="UP000184263">
    <property type="component" value="Unassembled WGS sequence"/>
</dbReference>
<dbReference type="Pfam" id="PF01985">
    <property type="entry name" value="CRS1_YhbY"/>
    <property type="match status" value="1"/>
</dbReference>
<dbReference type="NCBIfam" id="TIGR00253">
    <property type="entry name" value="RNA_bind_YhbY"/>
    <property type="match status" value="1"/>
</dbReference>
<feature type="domain" description="CRM" evidence="3">
    <location>
        <begin position="4"/>
        <end position="100"/>
    </location>
</feature>
<evidence type="ECO:0000313" key="5">
    <source>
        <dbReference type="EMBL" id="SHK75601.1"/>
    </source>
</evidence>
<evidence type="ECO:0000313" key="4">
    <source>
        <dbReference type="EMBL" id="SDP36545.1"/>
    </source>
</evidence>
<dbReference type="PANTHER" id="PTHR40065">
    <property type="entry name" value="RNA-BINDING PROTEIN YHBY"/>
    <property type="match status" value="1"/>
</dbReference>
<dbReference type="SMART" id="SM01103">
    <property type="entry name" value="CRS1_YhbY"/>
    <property type="match status" value="1"/>
</dbReference>
<sequence>MLRNSLTGKQKSFLRSMGQKLEPVVMMGKEGVTPTVVEAAREAIKKRELIKVRVLQNCMEEPEDAITMLAERADVNLVQIIGRNGLLFKRNYDKPKIELP</sequence>
<dbReference type="GO" id="GO:0003723">
    <property type="term" value="F:RNA binding"/>
    <property type="evidence" value="ECO:0007669"/>
    <property type="project" value="UniProtKB-UniRule"/>
</dbReference>
<evidence type="ECO:0000313" key="7">
    <source>
        <dbReference type="Proteomes" id="UP000184263"/>
    </source>
</evidence>
<dbReference type="SUPFAM" id="SSF75471">
    <property type="entry name" value="YhbY-like"/>
    <property type="match status" value="1"/>
</dbReference>
<name>A0A1M6V2J3_SELRU</name>
<accession>A0A1M6V2J3</accession>
<dbReference type="EMBL" id="FNJQ01000015">
    <property type="protein sequence ID" value="SDP36545.1"/>
    <property type="molecule type" value="Genomic_DNA"/>
</dbReference>
<dbReference type="InterPro" id="IPR035920">
    <property type="entry name" value="YhbY-like_sf"/>
</dbReference>
<protein>
    <submittedName>
        <fullName evidence="5">RNA-binding protein</fullName>
    </submittedName>
</protein>
<dbReference type="Proteomes" id="UP000182412">
    <property type="component" value="Unassembled WGS sequence"/>
</dbReference>
<dbReference type="InterPro" id="IPR017924">
    <property type="entry name" value="RNA-binding_YhbY"/>
</dbReference>
<dbReference type="InterPro" id="IPR051925">
    <property type="entry name" value="RNA-binding_domain"/>
</dbReference>
<evidence type="ECO:0000256" key="2">
    <source>
        <dbReference type="PROSITE-ProRule" id="PRU00626"/>
    </source>
</evidence>
<gene>
    <name evidence="4" type="ORF">SAMN05216366_11554</name>
    <name evidence="5" type="ORF">SAMN05216582_11617</name>
</gene>
<keyword evidence="1 2" id="KW-0694">RNA-binding</keyword>
<dbReference type="EMBL" id="FRBC01000016">
    <property type="protein sequence ID" value="SHK75601.1"/>
    <property type="molecule type" value="Genomic_DNA"/>
</dbReference>
<evidence type="ECO:0000313" key="6">
    <source>
        <dbReference type="Proteomes" id="UP000182412"/>
    </source>
</evidence>
<dbReference type="InterPro" id="IPR001890">
    <property type="entry name" value="RNA-binding_CRM"/>
</dbReference>
<reference evidence="4 6" key="1">
    <citation type="submission" date="2016-10" db="EMBL/GenBank/DDBJ databases">
        <authorList>
            <person name="de Groot N.N."/>
        </authorList>
    </citation>
    <scope>NUCLEOTIDE SEQUENCE [LARGE SCALE GENOMIC DNA]</scope>
    <source>
        <strain evidence="4 6">S137</strain>
    </source>
</reference>
<dbReference type="RefSeq" id="WP_014425456.1">
    <property type="nucleotide sequence ID" value="NZ_FNJQ01000015.1"/>
</dbReference>
<dbReference type="OMA" id="KMALIYR"/>
<dbReference type="AlphaFoldDB" id="A0A1M6V2J3"/>
<evidence type="ECO:0000259" key="3">
    <source>
        <dbReference type="PROSITE" id="PS51295"/>
    </source>
</evidence>
<reference evidence="5 7" key="2">
    <citation type="submission" date="2016-11" db="EMBL/GenBank/DDBJ databases">
        <authorList>
            <person name="Jaros S."/>
            <person name="Januszkiewicz K."/>
            <person name="Wedrychowicz H."/>
        </authorList>
    </citation>
    <scope>NUCLEOTIDE SEQUENCE [LARGE SCALE GENOMIC DNA]</scope>
    <source>
        <strain evidence="5 7">HD4</strain>
    </source>
</reference>
<organism evidence="5 7">
    <name type="scientific">Selenomonas ruminantium</name>
    <dbReference type="NCBI Taxonomy" id="971"/>
    <lineage>
        <taxon>Bacteria</taxon>
        <taxon>Bacillati</taxon>
        <taxon>Bacillota</taxon>
        <taxon>Negativicutes</taxon>
        <taxon>Selenomonadales</taxon>
        <taxon>Selenomonadaceae</taxon>
        <taxon>Selenomonas</taxon>
    </lineage>
</organism>
<dbReference type="OrthoDB" id="9797519at2"/>
<evidence type="ECO:0000256" key="1">
    <source>
        <dbReference type="ARBA" id="ARBA00022884"/>
    </source>
</evidence>
<dbReference type="Gene3D" id="3.30.110.60">
    <property type="entry name" value="YhbY-like"/>
    <property type="match status" value="1"/>
</dbReference>
<proteinExistence type="predicted"/>
<dbReference type="PROSITE" id="PS51295">
    <property type="entry name" value="CRM"/>
    <property type="match status" value="1"/>
</dbReference>